<gene>
    <name evidence="1" type="ORF">EI981_20630</name>
</gene>
<evidence type="ECO:0000313" key="1">
    <source>
        <dbReference type="EMBL" id="AZS16626.1"/>
    </source>
</evidence>
<evidence type="ECO:0000313" key="2">
    <source>
        <dbReference type="Proteomes" id="UP000270678"/>
    </source>
</evidence>
<proteinExistence type="predicted"/>
<dbReference type="EMBL" id="CP034346">
    <property type="protein sequence ID" value="AZS16626.1"/>
    <property type="molecule type" value="Genomic_DNA"/>
</dbReference>
<dbReference type="Proteomes" id="UP000270678">
    <property type="component" value="Chromosome"/>
</dbReference>
<keyword evidence="2" id="KW-1185">Reference proteome</keyword>
<dbReference type="KEGG" id="plut:EI981_20630"/>
<dbReference type="OrthoDB" id="2589718at2"/>
<protein>
    <submittedName>
        <fullName evidence="1">Uncharacterized protein</fullName>
    </submittedName>
</protein>
<organism evidence="1 2">
    <name type="scientific">Paenibacillus lutimineralis</name>
    <dbReference type="NCBI Taxonomy" id="2707005"/>
    <lineage>
        <taxon>Bacteria</taxon>
        <taxon>Bacillati</taxon>
        <taxon>Bacillota</taxon>
        <taxon>Bacilli</taxon>
        <taxon>Bacillales</taxon>
        <taxon>Paenibacillaceae</taxon>
        <taxon>Paenibacillus</taxon>
    </lineage>
</organism>
<name>A0A3Q9IEV3_9BACL</name>
<sequence length="194" mass="21466">MKKIKKISLVIFTTILLFLVVTWRTGLLELWSKGISAIANNTEKYSDKAGYVLDGSYTIQIDLADIQSNIGKELYNDGKHKIIVDRINIGSVSAGGINIGFRSFGDYSMSGATLISGVHHITNNDLTFSTQMTAQLIAKYKNNQYDGTVSGISGLNYKSGDNFSIDINPEEAIRDKGKVELTITNLYLNTWKKK</sequence>
<accession>A0A3Q9IEV3</accession>
<dbReference type="AlphaFoldDB" id="A0A3Q9IEV3"/>
<reference evidence="2" key="1">
    <citation type="submission" date="2018-12" db="EMBL/GenBank/DDBJ databases">
        <title>Complete genome sequence of Paenibacillus sp. MBLB1234.</title>
        <authorList>
            <person name="Nam Y.-D."/>
            <person name="Kang J."/>
            <person name="Chung W.-H."/>
            <person name="Park Y.S."/>
        </authorList>
    </citation>
    <scope>NUCLEOTIDE SEQUENCE [LARGE SCALE GENOMIC DNA]</scope>
    <source>
        <strain evidence="2">MBLB1234</strain>
    </source>
</reference>
<dbReference type="RefSeq" id="WP_127001420.1">
    <property type="nucleotide sequence ID" value="NZ_CP034346.1"/>
</dbReference>